<reference evidence="2" key="2">
    <citation type="submission" date="2021-04" db="EMBL/GenBank/DDBJ databases">
        <authorList>
            <person name="Gilroy R."/>
        </authorList>
    </citation>
    <scope>NUCLEOTIDE SEQUENCE</scope>
    <source>
        <strain evidence="2">CHK33-7979</strain>
    </source>
</reference>
<gene>
    <name evidence="2" type="ORF">H9826_05890</name>
</gene>
<dbReference type="InterPro" id="IPR002725">
    <property type="entry name" value="YgjP-like_metallopeptidase"/>
</dbReference>
<dbReference type="Proteomes" id="UP000886824">
    <property type="component" value="Unassembled WGS sequence"/>
</dbReference>
<dbReference type="AlphaFoldDB" id="A0A9D1Z3X4"/>
<dbReference type="EMBL" id="DXCX01000058">
    <property type="protein sequence ID" value="HIY73488.1"/>
    <property type="molecule type" value="Genomic_DNA"/>
</dbReference>
<dbReference type="InterPro" id="IPR053136">
    <property type="entry name" value="UTP_pyrophosphatase-like"/>
</dbReference>
<feature type="domain" description="YgjP-like metallopeptidase" evidence="1">
    <location>
        <begin position="92"/>
        <end position="182"/>
    </location>
</feature>
<name>A0A9D1Z3X4_9FIRM</name>
<accession>A0A9D1Z3X4</accession>
<sequence length="188" mass="20939">MTEELRRVETPLGPIEYYLTVKPVKNINLRIRSDGAAAVSVPRQVSRTAADSFVRDHADWVLAHQSRRAAAPPPLAAPDKRAALPVLTAALERMYPLVAPLGVKKPVLKVRFMTSRWGSCHWAKGVVTLNTALAAVEEGLRDYVALHELVHFLHPNHGPGFYATMDSLMPGWQERRRTLKAHTLTRPS</sequence>
<feature type="domain" description="YgjP-like metallopeptidase" evidence="1">
    <location>
        <begin position="25"/>
        <end position="74"/>
    </location>
</feature>
<proteinExistence type="predicted"/>
<dbReference type="PANTHER" id="PTHR30399">
    <property type="entry name" value="UNCHARACTERIZED PROTEIN YGJP"/>
    <property type="match status" value="1"/>
</dbReference>
<comment type="caution">
    <text evidence="2">The sequence shown here is derived from an EMBL/GenBank/DDBJ whole genome shotgun (WGS) entry which is preliminary data.</text>
</comment>
<evidence type="ECO:0000313" key="2">
    <source>
        <dbReference type="EMBL" id="HIY73488.1"/>
    </source>
</evidence>
<dbReference type="Pfam" id="PF01863">
    <property type="entry name" value="YgjP-like"/>
    <property type="match status" value="2"/>
</dbReference>
<evidence type="ECO:0000313" key="3">
    <source>
        <dbReference type="Proteomes" id="UP000886824"/>
    </source>
</evidence>
<evidence type="ECO:0000259" key="1">
    <source>
        <dbReference type="Pfam" id="PF01863"/>
    </source>
</evidence>
<protein>
    <submittedName>
        <fullName evidence="2">M48 family metallopeptidase</fullName>
    </submittedName>
</protein>
<dbReference type="CDD" id="cd07344">
    <property type="entry name" value="M48_yhfN_like"/>
    <property type="match status" value="1"/>
</dbReference>
<dbReference type="Gene3D" id="3.30.2010.10">
    <property type="entry name" value="Metalloproteases ('zincins'), catalytic domain"/>
    <property type="match status" value="1"/>
</dbReference>
<dbReference type="PANTHER" id="PTHR30399:SF1">
    <property type="entry name" value="UTP PYROPHOSPHATASE"/>
    <property type="match status" value="1"/>
</dbReference>
<organism evidence="2 3">
    <name type="scientific">Candidatus Intestinimonas merdavium</name>
    <dbReference type="NCBI Taxonomy" id="2838622"/>
    <lineage>
        <taxon>Bacteria</taxon>
        <taxon>Bacillati</taxon>
        <taxon>Bacillota</taxon>
        <taxon>Clostridia</taxon>
        <taxon>Eubacteriales</taxon>
        <taxon>Intestinimonas</taxon>
    </lineage>
</organism>
<reference evidence="2" key="1">
    <citation type="journal article" date="2021" name="PeerJ">
        <title>Extensive microbial diversity within the chicken gut microbiome revealed by metagenomics and culture.</title>
        <authorList>
            <person name="Gilroy R."/>
            <person name="Ravi A."/>
            <person name="Getino M."/>
            <person name="Pursley I."/>
            <person name="Horton D.L."/>
            <person name="Alikhan N.F."/>
            <person name="Baker D."/>
            <person name="Gharbi K."/>
            <person name="Hall N."/>
            <person name="Watson M."/>
            <person name="Adriaenssens E.M."/>
            <person name="Foster-Nyarko E."/>
            <person name="Jarju S."/>
            <person name="Secka A."/>
            <person name="Antonio M."/>
            <person name="Oren A."/>
            <person name="Chaudhuri R.R."/>
            <person name="La Ragione R."/>
            <person name="Hildebrand F."/>
            <person name="Pallen M.J."/>
        </authorList>
    </citation>
    <scope>NUCLEOTIDE SEQUENCE</scope>
    <source>
        <strain evidence="2">CHK33-7979</strain>
    </source>
</reference>